<evidence type="ECO:0000256" key="2">
    <source>
        <dbReference type="RuleBase" id="RU003875"/>
    </source>
</evidence>
<dbReference type="InterPro" id="IPR002177">
    <property type="entry name" value="DPS_DNA-bd"/>
</dbReference>
<dbReference type="Gene3D" id="1.20.1260.10">
    <property type="match status" value="1"/>
</dbReference>
<evidence type="ECO:0000313" key="5">
    <source>
        <dbReference type="Proteomes" id="UP000295632"/>
    </source>
</evidence>
<dbReference type="InterPro" id="IPR009078">
    <property type="entry name" value="Ferritin-like_SF"/>
</dbReference>
<accession>A0A4R6TYN0</accession>
<dbReference type="RefSeq" id="WP_133580505.1">
    <property type="nucleotide sequence ID" value="NZ_SNYJ01000008.1"/>
</dbReference>
<proteinExistence type="inferred from homology"/>
<dbReference type="GO" id="GO:0016722">
    <property type="term" value="F:oxidoreductase activity, acting on metal ions"/>
    <property type="evidence" value="ECO:0007669"/>
    <property type="project" value="InterPro"/>
</dbReference>
<keyword evidence="5" id="KW-1185">Reference proteome</keyword>
<dbReference type="Proteomes" id="UP000295632">
    <property type="component" value="Unassembled WGS sequence"/>
</dbReference>
<dbReference type="AlphaFoldDB" id="A0A4R6TYN0"/>
<organism evidence="4 5">
    <name type="scientific">Aureibacillus halotolerans</name>
    <dbReference type="NCBI Taxonomy" id="1508390"/>
    <lineage>
        <taxon>Bacteria</taxon>
        <taxon>Bacillati</taxon>
        <taxon>Bacillota</taxon>
        <taxon>Bacilli</taxon>
        <taxon>Bacillales</taxon>
        <taxon>Bacillaceae</taxon>
        <taxon>Aureibacillus</taxon>
    </lineage>
</organism>
<comment type="similarity">
    <text evidence="1 2">Belongs to the Dps family.</text>
</comment>
<dbReference type="PROSITE" id="PS00818">
    <property type="entry name" value="DPS_1"/>
    <property type="match status" value="1"/>
</dbReference>
<dbReference type="PIRSF" id="PIRSF005900">
    <property type="entry name" value="Dps"/>
    <property type="match status" value="1"/>
</dbReference>
<feature type="domain" description="Ferritin/DPS" evidence="3">
    <location>
        <begin position="16"/>
        <end position="154"/>
    </location>
</feature>
<dbReference type="SUPFAM" id="SSF47240">
    <property type="entry name" value="Ferritin-like"/>
    <property type="match status" value="1"/>
</dbReference>
<evidence type="ECO:0000259" key="3">
    <source>
        <dbReference type="Pfam" id="PF00210"/>
    </source>
</evidence>
<dbReference type="InterPro" id="IPR023188">
    <property type="entry name" value="DPS_DNA-bd_CS"/>
</dbReference>
<keyword evidence="4" id="KW-0238">DNA-binding</keyword>
<protein>
    <submittedName>
        <fullName evidence="4">Starvation-inducible DNA-binding protein</fullName>
    </submittedName>
</protein>
<dbReference type="PANTHER" id="PTHR42932">
    <property type="entry name" value="GENERAL STRESS PROTEIN 20U"/>
    <property type="match status" value="1"/>
</dbReference>
<dbReference type="PANTHER" id="PTHR42932:SF1">
    <property type="entry name" value="GENERAL STRESS PROTEIN 20U"/>
    <property type="match status" value="1"/>
</dbReference>
<dbReference type="GO" id="GO:0003677">
    <property type="term" value="F:DNA binding"/>
    <property type="evidence" value="ECO:0007669"/>
    <property type="project" value="UniProtKB-KW"/>
</dbReference>
<dbReference type="InterPro" id="IPR008331">
    <property type="entry name" value="Ferritin_DPS_dom"/>
</dbReference>
<reference evidence="4 5" key="1">
    <citation type="submission" date="2019-03" db="EMBL/GenBank/DDBJ databases">
        <title>Genomic Encyclopedia of Type Strains, Phase IV (KMG-IV): sequencing the most valuable type-strain genomes for metagenomic binning, comparative biology and taxonomic classification.</title>
        <authorList>
            <person name="Goeker M."/>
        </authorList>
    </citation>
    <scope>NUCLEOTIDE SEQUENCE [LARGE SCALE GENOMIC DNA]</scope>
    <source>
        <strain evidence="4 5">DSM 28697</strain>
    </source>
</reference>
<gene>
    <name evidence="4" type="ORF">EV213_1084</name>
</gene>
<dbReference type="PRINTS" id="PR01346">
    <property type="entry name" value="HELNAPAPROT"/>
</dbReference>
<dbReference type="EMBL" id="SNYJ01000008">
    <property type="protein sequence ID" value="TDQ39058.1"/>
    <property type="molecule type" value="Genomic_DNA"/>
</dbReference>
<dbReference type="CDD" id="cd01043">
    <property type="entry name" value="DPS"/>
    <property type="match status" value="1"/>
</dbReference>
<dbReference type="Pfam" id="PF00210">
    <property type="entry name" value="Ferritin"/>
    <property type="match status" value="1"/>
</dbReference>
<dbReference type="InterPro" id="IPR012347">
    <property type="entry name" value="Ferritin-like"/>
</dbReference>
<dbReference type="GO" id="GO:0008199">
    <property type="term" value="F:ferric iron binding"/>
    <property type="evidence" value="ECO:0007669"/>
    <property type="project" value="InterPro"/>
</dbReference>
<dbReference type="OrthoDB" id="9797023at2"/>
<sequence length="155" mass="18290">MSTEQRAKDVAELELQVNRQLSNLHVLYIKLHHYHWYVKGPHFFSLHEKFEDMYDSTKNHIDEIAEHMLAIKMKPCASMDEFMRNATIKEASGHEAADEMVETISDDLFAIGEESKQLIESLEEHQEFAIADVFHAMLEEYKKDDWMLRAYLNKE</sequence>
<comment type="caution">
    <text evidence="4">The sequence shown here is derived from an EMBL/GenBank/DDBJ whole genome shotgun (WGS) entry which is preliminary data.</text>
</comment>
<evidence type="ECO:0000256" key="1">
    <source>
        <dbReference type="ARBA" id="ARBA00009497"/>
    </source>
</evidence>
<name>A0A4R6TYN0_9BACI</name>
<evidence type="ECO:0000313" key="4">
    <source>
        <dbReference type="EMBL" id="TDQ39058.1"/>
    </source>
</evidence>